<keyword evidence="9" id="KW-1185">Reference proteome</keyword>
<dbReference type="SUPFAM" id="SSF55073">
    <property type="entry name" value="Nucleotide cyclase"/>
    <property type="match status" value="1"/>
</dbReference>
<dbReference type="KEGG" id="erz:ER308_14630"/>
<dbReference type="NCBIfam" id="TIGR00229">
    <property type="entry name" value="sensory_box"/>
    <property type="match status" value="1"/>
</dbReference>
<dbReference type="PROSITE" id="PS50887">
    <property type="entry name" value="GGDEF"/>
    <property type="match status" value="1"/>
</dbReference>
<dbReference type="InterPro" id="IPR000014">
    <property type="entry name" value="PAS"/>
</dbReference>
<evidence type="ECO:0000313" key="8">
    <source>
        <dbReference type="EMBL" id="QBI20673.1"/>
    </source>
</evidence>
<feature type="transmembrane region" description="Helical" evidence="3">
    <location>
        <begin position="140"/>
        <end position="158"/>
    </location>
</feature>
<evidence type="ECO:0000259" key="4">
    <source>
        <dbReference type="PROSITE" id="PS50112"/>
    </source>
</evidence>
<dbReference type="NCBIfam" id="TIGR00254">
    <property type="entry name" value="GGDEF"/>
    <property type="match status" value="1"/>
</dbReference>
<dbReference type="PANTHER" id="PTHR44757:SF2">
    <property type="entry name" value="BIOFILM ARCHITECTURE MAINTENANCE PROTEIN MBAA"/>
    <property type="match status" value="1"/>
</dbReference>
<dbReference type="InterPro" id="IPR029787">
    <property type="entry name" value="Nucleotide_cyclase"/>
</dbReference>
<accession>A0A411YHH0</accession>
<sequence>MPVDVGATLQRLRAVLTRPLPEGGRLPDDVWSRRHRGLTLLLAVQAAALVVTAELAGSAITWQHLASEGTTGAAIVFWIVVASATTIALIERLRRAVRTGAVAIGLIACSAYLVHITGGLSEVHLHVFVMLAVVSLYQDWLPFLAASGAIALHHLVLGTVVPQRLFADPASADAPGRTVVLYLLFLGAANVASILAWRLGERDRARADLVLDATADGVHGVDPQGRITFANAALAKLVGERPERLVGRDHHEALGHVAPEGQPCPVCTTVRAGRGVPTGGLALRRRDGRDVPVECGATVLWDKGVVTGIVATFRDLTERERLQRQALHDELTGLANRTLLRAHLAQALARIDRDRHTAALLFCDLDQFKDVNDTLGHATGDELLRQAADRLRAAVRAHDTVSRMGGDEFVVLCTDLESRADVMVIAERLQQALSEPYEVEGLIANVSVSVGLTVFDDPRANADALLEEADTAMYRAKELGRDRVEIFDESLRAQTERRQQLETEFADAIAESAVEVRYQPRVELTGGRLDAVAAIPVWPHPERGELPAEELLGLAEETALVDTLGRYVLATACRQVASWREHHGQRADLALAVRITRPQLRDGGLADAVAQVLAESGLPPDRLCLEISEHALLDDTPATVDGLRALKRLGVMLAVDDFGAGWSSLAYLTRVPIDVLKVDRSFIATLDQPGDSHAIVAATLGLSRSLGLEVVADGVDRPGQAAALRELGCQLVQGDHFATAADSRTVEERIAAAVARPPRDPSHRAPTASEPPGSPTP</sequence>
<keyword evidence="1" id="KW-0175">Coiled coil</keyword>
<feature type="domain" description="PAC" evidence="5">
    <location>
        <begin position="277"/>
        <end position="328"/>
    </location>
</feature>
<dbReference type="SUPFAM" id="SSF141868">
    <property type="entry name" value="EAL domain-like"/>
    <property type="match status" value="1"/>
</dbReference>
<dbReference type="Pfam" id="PF13426">
    <property type="entry name" value="PAS_9"/>
    <property type="match status" value="1"/>
</dbReference>
<feature type="coiled-coil region" evidence="1">
    <location>
        <begin position="484"/>
        <end position="511"/>
    </location>
</feature>
<evidence type="ECO:0000256" key="1">
    <source>
        <dbReference type="SAM" id="Coils"/>
    </source>
</evidence>
<dbReference type="PANTHER" id="PTHR44757">
    <property type="entry name" value="DIGUANYLATE CYCLASE DGCP"/>
    <property type="match status" value="1"/>
</dbReference>
<dbReference type="InterPro" id="IPR035965">
    <property type="entry name" value="PAS-like_dom_sf"/>
</dbReference>
<evidence type="ECO:0000259" key="5">
    <source>
        <dbReference type="PROSITE" id="PS50113"/>
    </source>
</evidence>
<dbReference type="Proteomes" id="UP000291469">
    <property type="component" value="Chromosome"/>
</dbReference>
<dbReference type="OrthoDB" id="23692at2"/>
<dbReference type="CDD" id="cd01949">
    <property type="entry name" value="GGDEF"/>
    <property type="match status" value="1"/>
</dbReference>
<dbReference type="EMBL" id="CP036402">
    <property type="protein sequence ID" value="QBI20673.1"/>
    <property type="molecule type" value="Genomic_DNA"/>
</dbReference>
<feature type="transmembrane region" description="Helical" evidence="3">
    <location>
        <begin position="72"/>
        <end position="90"/>
    </location>
</feature>
<gene>
    <name evidence="8" type="ORF">ER308_14630</name>
</gene>
<dbReference type="InterPro" id="IPR052155">
    <property type="entry name" value="Biofilm_reg_signaling"/>
</dbReference>
<feature type="transmembrane region" description="Helical" evidence="3">
    <location>
        <begin position="40"/>
        <end position="60"/>
    </location>
</feature>
<dbReference type="Gene3D" id="3.20.20.450">
    <property type="entry name" value="EAL domain"/>
    <property type="match status" value="1"/>
</dbReference>
<dbReference type="Pfam" id="PF00563">
    <property type="entry name" value="EAL"/>
    <property type="match status" value="1"/>
</dbReference>
<keyword evidence="3" id="KW-1133">Transmembrane helix</keyword>
<reference evidence="8 9" key="1">
    <citation type="submission" date="2019-01" db="EMBL/GenBank/DDBJ databases">
        <title>Egibacter rhizosphaerae EGI 80759T.</title>
        <authorList>
            <person name="Chen D.-D."/>
            <person name="Tian Y."/>
            <person name="Jiao J.-Y."/>
            <person name="Zhang X.-T."/>
            <person name="Zhang Y.-G."/>
            <person name="Zhang Y."/>
            <person name="Xiao M."/>
            <person name="Shu W.-S."/>
            <person name="Li W.-J."/>
        </authorList>
    </citation>
    <scope>NUCLEOTIDE SEQUENCE [LARGE SCALE GENOMIC DNA]</scope>
    <source>
        <strain evidence="8 9">EGI 80759</strain>
    </source>
</reference>
<organism evidence="8 9">
    <name type="scientific">Egibacter rhizosphaerae</name>
    <dbReference type="NCBI Taxonomy" id="1670831"/>
    <lineage>
        <taxon>Bacteria</taxon>
        <taxon>Bacillati</taxon>
        <taxon>Actinomycetota</taxon>
        <taxon>Nitriliruptoria</taxon>
        <taxon>Egibacterales</taxon>
        <taxon>Egibacteraceae</taxon>
        <taxon>Egibacter</taxon>
    </lineage>
</organism>
<dbReference type="AlphaFoldDB" id="A0A411YHH0"/>
<evidence type="ECO:0000259" key="7">
    <source>
        <dbReference type="PROSITE" id="PS50887"/>
    </source>
</evidence>
<dbReference type="PROSITE" id="PS50112">
    <property type="entry name" value="PAS"/>
    <property type="match status" value="1"/>
</dbReference>
<dbReference type="InterPro" id="IPR000700">
    <property type="entry name" value="PAS-assoc_C"/>
</dbReference>
<keyword evidence="3" id="KW-0472">Membrane</keyword>
<feature type="domain" description="PAS" evidence="4">
    <location>
        <begin position="203"/>
        <end position="260"/>
    </location>
</feature>
<dbReference type="SMART" id="SM00267">
    <property type="entry name" value="GGDEF"/>
    <property type="match status" value="1"/>
</dbReference>
<feature type="domain" description="EAL" evidence="6">
    <location>
        <begin position="498"/>
        <end position="754"/>
    </location>
</feature>
<dbReference type="PROSITE" id="PS50113">
    <property type="entry name" value="PAC"/>
    <property type="match status" value="1"/>
</dbReference>
<dbReference type="InterPro" id="IPR043128">
    <property type="entry name" value="Rev_trsase/Diguanyl_cyclase"/>
</dbReference>
<name>A0A411YHH0_9ACTN</name>
<dbReference type="SUPFAM" id="SSF55785">
    <property type="entry name" value="PYP-like sensor domain (PAS domain)"/>
    <property type="match status" value="1"/>
</dbReference>
<dbReference type="CDD" id="cd01948">
    <property type="entry name" value="EAL"/>
    <property type="match status" value="1"/>
</dbReference>
<feature type="region of interest" description="Disordered" evidence="2">
    <location>
        <begin position="753"/>
        <end position="777"/>
    </location>
</feature>
<proteinExistence type="predicted"/>
<feature type="transmembrane region" description="Helical" evidence="3">
    <location>
        <begin position="102"/>
        <end position="120"/>
    </location>
</feature>
<dbReference type="Pfam" id="PF00990">
    <property type="entry name" value="GGDEF"/>
    <property type="match status" value="1"/>
</dbReference>
<dbReference type="InterPro" id="IPR035919">
    <property type="entry name" value="EAL_sf"/>
</dbReference>
<evidence type="ECO:0000259" key="6">
    <source>
        <dbReference type="PROSITE" id="PS50883"/>
    </source>
</evidence>
<dbReference type="InterPro" id="IPR000160">
    <property type="entry name" value="GGDEF_dom"/>
</dbReference>
<dbReference type="FunFam" id="3.30.70.270:FF:000001">
    <property type="entry name" value="Diguanylate cyclase domain protein"/>
    <property type="match status" value="1"/>
</dbReference>
<dbReference type="InterPro" id="IPR001633">
    <property type="entry name" value="EAL_dom"/>
</dbReference>
<dbReference type="Gene3D" id="3.30.450.20">
    <property type="entry name" value="PAS domain"/>
    <property type="match status" value="1"/>
</dbReference>
<protein>
    <submittedName>
        <fullName evidence="8">GGDEF and EAL domain-containing protein</fullName>
    </submittedName>
</protein>
<dbReference type="PROSITE" id="PS50883">
    <property type="entry name" value="EAL"/>
    <property type="match status" value="1"/>
</dbReference>
<dbReference type="RefSeq" id="WP_131155667.1">
    <property type="nucleotide sequence ID" value="NZ_CP036402.1"/>
</dbReference>
<evidence type="ECO:0000313" key="9">
    <source>
        <dbReference type="Proteomes" id="UP000291469"/>
    </source>
</evidence>
<dbReference type="CDD" id="cd00130">
    <property type="entry name" value="PAS"/>
    <property type="match status" value="1"/>
</dbReference>
<dbReference type="SMART" id="SM00091">
    <property type="entry name" value="PAS"/>
    <property type="match status" value="1"/>
</dbReference>
<keyword evidence="3" id="KW-0812">Transmembrane</keyword>
<evidence type="ECO:0000256" key="2">
    <source>
        <dbReference type="SAM" id="MobiDB-lite"/>
    </source>
</evidence>
<evidence type="ECO:0000256" key="3">
    <source>
        <dbReference type="SAM" id="Phobius"/>
    </source>
</evidence>
<feature type="transmembrane region" description="Helical" evidence="3">
    <location>
        <begin position="179"/>
        <end position="199"/>
    </location>
</feature>
<dbReference type="Gene3D" id="3.30.70.270">
    <property type="match status" value="1"/>
</dbReference>
<dbReference type="SMART" id="SM00052">
    <property type="entry name" value="EAL"/>
    <property type="match status" value="1"/>
</dbReference>
<feature type="domain" description="GGDEF" evidence="7">
    <location>
        <begin position="356"/>
        <end position="489"/>
    </location>
</feature>